<name>A0A1T2L6Q1_9GAMM</name>
<dbReference type="Gene3D" id="1.25.40.10">
    <property type="entry name" value="Tetratricopeptide repeat domain"/>
    <property type="match status" value="1"/>
</dbReference>
<accession>A0A1T2L6Q1</accession>
<dbReference type="SUPFAM" id="SSF48452">
    <property type="entry name" value="TPR-like"/>
    <property type="match status" value="1"/>
</dbReference>
<protein>
    <submittedName>
        <fullName evidence="1">Uncharacterized protein</fullName>
    </submittedName>
</protein>
<comment type="caution">
    <text evidence="1">The sequence shown here is derived from an EMBL/GenBank/DDBJ whole genome shotgun (WGS) entry which is preliminary data.</text>
</comment>
<dbReference type="InterPro" id="IPR011990">
    <property type="entry name" value="TPR-like_helical_dom_sf"/>
</dbReference>
<reference evidence="1 2" key="1">
    <citation type="submission" date="2016-11" db="EMBL/GenBank/DDBJ databases">
        <title>Mixed transmission modes and dynamic genome evolution in an obligate animal-bacterial symbiosis.</title>
        <authorList>
            <person name="Russell S.L."/>
            <person name="Corbett-Detig R.B."/>
            <person name="Cavanaugh C.M."/>
        </authorList>
    </citation>
    <scope>NUCLEOTIDE SEQUENCE [LARGE SCALE GENOMIC DNA]</scope>
    <source>
        <strain evidence="1">Sveles-Q1</strain>
    </source>
</reference>
<dbReference type="AlphaFoldDB" id="A0A1T2L6Q1"/>
<evidence type="ECO:0000313" key="2">
    <source>
        <dbReference type="Proteomes" id="UP000191110"/>
    </source>
</evidence>
<dbReference type="Proteomes" id="UP000191110">
    <property type="component" value="Unassembled WGS sequence"/>
</dbReference>
<dbReference type="EMBL" id="MPRL01000018">
    <property type="protein sequence ID" value="OOZ40779.1"/>
    <property type="molecule type" value="Genomic_DNA"/>
</dbReference>
<dbReference type="RefSeq" id="WP_078483290.1">
    <property type="nucleotide sequence ID" value="NZ_MPRL01000018.1"/>
</dbReference>
<dbReference type="SMART" id="SM00028">
    <property type="entry name" value="TPR"/>
    <property type="match status" value="2"/>
</dbReference>
<dbReference type="OrthoDB" id="174989at2"/>
<proteinExistence type="predicted"/>
<dbReference type="InterPro" id="IPR019734">
    <property type="entry name" value="TPR_rpt"/>
</dbReference>
<keyword evidence="2" id="KW-1185">Reference proteome</keyword>
<evidence type="ECO:0000313" key="1">
    <source>
        <dbReference type="EMBL" id="OOZ40779.1"/>
    </source>
</evidence>
<dbReference type="Pfam" id="PF13432">
    <property type="entry name" value="TPR_16"/>
    <property type="match status" value="1"/>
</dbReference>
<gene>
    <name evidence="1" type="ORF">BOW53_06585</name>
</gene>
<organism evidence="1 2">
    <name type="scientific">Solemya pervernicosa gill symbiont</name>
    <dbReference type="NCBI Taxonomy" id="642797"/>
    <lineage>
        <taxon>Bacteria</taxon>
        <taxon>Pseudomonadati</taxon>
        <taxon>Pseudomonadota</taxon>
        <taxon>Gammaproteobacteria</taxon>
        <taxon>sulfur-oxidizing symbionts</taxon>
    </lineage>
</organism>
<sequence>MMKFFRYMLNYTFLAALLIAGIVGYFYREELYPELQKGFEAIDEQVQQQVEALNEVAGESDSSETVITGSEGVDKVSSEKVSASNEVKATAVTLLEQPAVPEVANVEEVSSDLKPAATETVTDEPDVEPPVIEVKSPVDQLVESQSEAQATPLIEASSEAKVDDAVVSTVEIESVPGGEEKQNTQPGIASLQGARNAFWQGEYEQAEESYRRLAEQQPRNPDAIGELGNLYFAQGRYEEEAAAYSKAADRLAEIGHMGQAMHLVKVLYGLAPEKAKDLEQRLMDRVKKGDNN</sequence>